<protein>
    <submittedName>
        <fullName evidence="2">Uncharacterized protein</fullName>
    </submittedName>
</protein>
<feature type="region of interest" description="Disordered" evidence="1">
    <location>
        <begin position="329"/>
        <end position="352"/>
    </location>
</feature>
<organism evidence="2">
    <name type="scientific">Timema shepardi</name>
    <name type="common">Walking stick</name>
    <dbReference type="NCBI Taxonomy" id="629360"/>
    <lineage>
        <taxon>Eukaryota</taxon>
        <taxon>Metazoa</taxon>
        <taxon>Ecdysozoa</taxon>
        <taxon>Arthropoda</taxon>
        <taxon>Hexapoda</taxon>
        <taxon>Insecta</taxon>
        <taxon>Pterygota</taxon>
        <taxon>Neoptera</taxon>
        <taxon>Polyneoptera</taxon>
        <taxon>Phasmatodea</taxon>
        <taxon>Timematodea</taxon>
        <taxon>Timematoidea</taxon>
        <taxon>Timematidae</taxon>
        <taxon>Timema</taxon>
    </lineage>
</organism>
<evidence type="ECO:0000313" key="2">
    <source>
        <dbReference type="EMBL" id="CAD7260267.1"/>
    </source>
</evidence>
<reference evidence="2" key="1">
    <citation type="submission" date="2020-11" db="EMBL/GenBank/DDBJ databases">
        <authorList>
            <person name="Tran Van P."/>
        </authorList>
    </citation>
    <scope>NUCLEOTIDE SEQUENCE</scope>
</reference>
<name>A0A7R9AUB3_TIMSH</name>
<sequence length="378" mass="41006">MERTRSAPICHCTSVLCAMKTTLAPSGWWTMQSLSSDAIFLVVAPGNMTPPHHPLHPTSPHSKHRLFGNFAAAGSTLLPLARYLLDRSLDALVVDVLSRLLEAFLTRGVRLKARGVNDRGDSEAIGKLRGGFSGDGSSACPWRNFLLMQHILMDFTSAQGKLTIHKLSHYSNHRFSSFPPLRLSGCQAANLCQSTPENASDDSEQKQDFRGFGPDAEPLVPVDAVDVEHDIPCEVLETLSKIHDPTTAPITEGATVAQASRRKAALGDSNMGFLNNSMSTSTATSPDKVCTPPGDHRSSLESSLLHIKQEAGEGLMHLIKHEILEQSMVEGEEGDDRPSSRHGPIMDTSMTGHMMDHIDDMAQDLSMVPDPADDTLEA</sequence>
<evidence type="ECO:0000256" key="1">
    <source>
        <dbReference type="SAM" id="MobiDB-lite"/>
    </source>
</evidence>
<proteinExistence type="predicted"/>
<dbReference type="AlphaFoldDB" id="A0A7R9AUB3"/>
<gene>
    <name evidence="2" type="ORF">TSIB3V08_LOCUS4450</name>
</gene>
<dbReference type="EMBL" id="OC001599">
    <property type="protein sequence ID" value="CAD7260267.1"/>
    <property type="molecule type" value="Genomic_DNA"/>
</dbReference>
<accession>A0A7R9AUB3</accession>